<dbReference type="InterPro" id="IPR049625">
    <property type="entry name" value="Glyco_transf_61_cat"/>
</dbReference>
<dbReference type="EMBL" id="CP020442">
    <property type="protein sequence ID" value="ARC37024.1"/>
    <property type="molecule type" value="Genomic_DNA"/>
</dbReference>
<sequence>MPNPLRPYSARLRKLARRPEPHFTDGAIETWEEAPASTLVFRPSVSLPGQVGRIRASVFATLPETIEALTRDGEAWEGPTMGWRFRDIDLVDGVLYRPGAELHLRSRRNRLGLAFQPRETVSAALYETWTTNRWFGSWLMDGLVTWPLAQATGMAMTTAPAPAPNSHAARYEALLGVTPGRIAGDVHFDELVLFGDLSNNADKWRRQRELRDRLLAGRSPAPVPGVFLLRGRGGDLRLLRNEAELAERLERERGFLVIDPLKVTADDLIEACGNARAIVGVEGSHLVHGINVAPPDAAIVPIQPPDRVAATLKQLSDRLGQRYGLLVAEGNDTVFTLDWGDLARTLDLFD</sequence>
<feature type="domain" description="Glycosyltransferase 61 catalytic" evidence="1">
    <location>
        <begin position="135"/>
        <end position="299"/>
    </location>
</feature>
<keyword evidence="3" id="KW-1185">Reference proteome</keyword>
<evidence type="ECO:0000259" key="1">
    <source>
        <dbReference type="Pfam" id="PF04577"/>
    </source>
</evidence>
<proteinExistence type="predicted"/>
<dbReference type="eggNOG" id="ENOG502ZAT7">
    <property type="taxonomic scope" value="Bacteria"/>
</dbReference>
<dbReference type="KEGG" id="pye:A6J80_12135"/>
<accession>A0A1V0GT36</accession>
<dbReference type="RefSeq" id="WP_080621674.1">
    <property type="nucleotide sequence ID" value="NZ_CAWMZI010000001.1"/>
</dbReference>
<gene>
    <name evidence="2" type="ORF">A6J80_12135</name>
</gene>
<dbReference type="STRING" id="147645.A6J80_12135"/>
<evidence type="ECO:0000313" key="2">
    <source>
        <dbReference type="EMBL" id="ARC37024.1"/>
    </source>
</evidence>
<dbReference type="Pfam" id="PF04577">
    <property type="entry name" value="Glyco_transf_61"/>
    <property type="match status" value="1"/>
</dbReference>
<evidence type="ECO:0000313" key="3">
    <source>
        <dbReference type="Proteomes" id="UP000191257"/>
    </source>
</evidence>
<dbReference type="AlphaFoldDB" id="A0A1V0GT36"/>
<dbReference type="GO" id="GO:0016757">
    <property type="term" value="F:glycosyltransferase activity"/>
    <property type="evidence" value="ECO:0007669"/>
    <property type="project" value="InterPro"/>
</dbReference>
<organism evidence="2 3">
    <name type="scientific">Paracoccus yeei</name>
    <dbReference type="NCBI Taxonomy" id="147645"/>
    <lineage>
        <taxon>Bacteria</taxon>
        <taxon>Pseudomonadati</taxon>
        <taxon>Pseudomonadota</taxon>
        <taxon>Alphaproteobacteria</taxon>
        <taxon>Rhodobacterales</taxon>
        <taxon>Paracoccaceae</taxon>
        <taxon>Paracoccus</taxon>
    </lineage>
</organism>
<name>A0A1V0GT36_9RHOB</name>
<dbReference type="Proteomes" id="UP000191257">
    <property type="component" value="Chromosome"/>
</dbReference>
<protein>
    <submittedName>
        <fullName evidence="2">Glycosyltransferase family 61 protein</fullName>
    </submittedName>
</protein>
<reference evidence="2" key="1">
    <citation type="submission" date="2017-12" db="EMBL/GenBank/DDBJ databases">
        <title>FDA dAtabase for Regulatory Grade micrObial Sequences (FDA-ARGOS): Supporting development and validation of Infectious Disease Dx tests.</title>
        <authorList>
            <person name="Campos J."/>
            <person name="Goldberg B."/>
            <person name="Tallon L."/>
            <person name="Sadzewicz L."/>
            <person name="Sengamalay N."/>
            <person name="Ott S."/>
            <person name="Godinez A."/>
            <person name="Nagaraj S."/>
            <person name="Vyas G."/>
            <person name="Aluvathingal J."/>
            <person name="Nadendla S."/>
            <person name="Geyer C."/>
            <person name="Nandy P."/>
            <person name="Hobson J."/>
            <person name="Sichtig H."/>
        </authorList>
    </citation>
    <scope>NUCLEOTIDE SEQUENCE</scope>
    <source>
        <strain evidence="2">FDAARGOS_252</strain>
    </source>
</reference>